<dbReference type="GO" id="GO:0016763">
    <property type="term" value="F:pentosyltransferase activity"/>
    <property type="evidence" value="ECO:0007669"/>
    <property type="project" value="InterPro"/>
</dbReference>
<keyword evidence="10 11" id="KW-0961">Cell wall biogenesis/degradation</keyword>
<evidence type="ECO:0000256" key="2">
    <source>
        <dbReference type="ARBA" id="ARBA00022519"/>
    </source>
</evidence>
<dbReference type="AlphaFoldDB" id="A0A1Y6CVU1"/>
<evidence type="ECO:0000256" key="6">
    <source>
        <dbReference type="ARBA" id="ARBA00022960"/>
    </source>
</evidence>
<evidence type="ECO:0000313" key="13">
    <source>
        <dbReference type="EMBL" id="SMF94779.1"/>
    </source>
</evidence>
<keyword evidence="5 11" id="KW-0812">Transmembrane</keyword>
<feature type="domain" description="Glycosyl transferase family 51" evidence="12">
    <location>
        <begin position="66"/>
        <end position="231"/>
    </location>
</feature>
<feature type="transmembrane region" description="Helical" evidence="11">
    <location>
        <begin position="20"/>
        <end position="42"/>
    </location>
</feature>
<dbReference type="STRING" id="1760988.SAMN02949497_2112"/>
<dbReference type="SUPFAM" id="SSF53955">
    <property type="entry name" value="Lysozyme-like"/>
    <property type="match status" value="1"/>
</dbReference>
<reference evidence="13 14" key="1">
    <citation type="submission" date="2016-12" db="EMBL/GenBank/DDBJ databases">
        <authorList>
            <person name="Song W.-J."/>
            <person name="Kurnit D.M."/>
        </authorList>
    </citation>
    <scope>NUCLEOTIDE SEQUENCE [LARGE SCALE GENOMIC DNA]</scope>
    <source>
        <strain evidence="13 14">175</strain>
    </source>
</reference>
<dbReference type="Gene3D" id="1.10.3810.10">
    <property type="entry name" value="Biosynthetic peptidoglycan transglycosylase-like"/>
    <property type="match status" value="1"/>
</dbReference>
<comment type="catalytic activity">
    <reaction evidence="11">
        <text>[GlcNAc-(1-&gt;4)-Mur2Ac(oyl-L-Ala-gamma-D-Glu-L-Lys-D-Ala-D-Ala)](n)-di-trans,octa-cis-undecaprenyl diphosphate + beta-D-GlcNAc-(1-&gt;4)-Mur2Ac(oyl-L-Ala-gamma-D-Glu-L-Lys-D-Ala-D-Ala)-di-trans,octa-cis-undecaprenyl diphosphate = [GlcNAc-(1-&gt;4)-Mur2Ac(oyl-L-Ala-gamma-D-Glu-L-Lys-D-Ala-D-Ala)](n+1)-di-trans,octa-cis-undecaprenyl diphosphate + di-trans,octa-cis-undecaprenyl diphosphate + H(+)</text>
        <dbReference type="Rhea" id="RHEA:23708"/>
        <dbReference type="Rhea" id="RHEA-COMP:9602"/>
        <dbReference type="Rhea" id="RHEA-COMP:9603"/>
        <dbReference type="ChEBI" id="CHEBI:15378"/>
        <dbReference type="ChEBI" id="CHEBI:58405"/>
        <dbReference type="ChEBI" id="CHEBI:60033"/>
        <dbReference type="ChEBI" id="CHEBI:78435"/>
        <dbReference type="EC" id="2.4.99.28"/>
    </reaction>
</comment>
<accession>A0A1Y6CVU1</accession>
<sequence>MFRRKPSTPAVSWPGRCFRWLRGLVLGFVLLTVASVALLRWLPPPITSFMLIAQAEAIAARRTDFRLNYHWVDWDGISTSAKDAVIAAEDQGFFEHGGFDFQAIEQAWRHNQTGKRLRGGSTLSQQTAKNLFLYPGRSYLRKGLEAYFTVLIEACWPKERILEVYLNIAQFGDGIYGVAEAARIYFGKTAAHLDEKEAALLAAVLPNPIVLKAGKPSAYVGRRQQWIVRQMRQLGDLGV</sequence>
<name>A0A1Y6CVU1_9GAMM</name>
<dbReference type="NCBIfam" id="TIGR02070">
    <property type="entry name" value="mono_pep_trsgly"/>
    <property type="match status" value="1"/>
</dbReference>
<keyword evidence="8 11" id="KW-1133">Transmembrane helix</keyword>
<dbReference type="EMBL" id="FXAM01000001">
    <property type="protein sequence ID" value="SMF94779.1"/>
    <property type="molecule type" value="Genomic_DNA"/>
</dbReference>
<comment type="pathway">
    <text evidence="11">Cell wall biogenesis; peptidoglycan biosynthesis.</text>
</comment>
<protein>
    <recommendedName>
        <fullName evidence="11">Biosynthetic peptidoglycan transglycosylase</fullName>
        <ecNumber evidence="11">2.4.99.28</ecNumber>
    </recommendedName>
    <alternativeName>
        <fullName evidence="11">Glycan polymerase</fullName>
    </alternativeName>
    <alternativeName>
        <fullName evidence="11">Peptidoglycan glycosyltransferase MtgA</fullName>
        <shortName evidence="11">PGT</shortName>
    </alternativeName>
</protein>
<comment type="similarity">
    <text evidence="11">Belongs to the glycosyltransferase 51 family.</text>
</comment>
<organism evidence="13 14">
    <name type="scientific">Methylomagnum ishizawai</name>
    <dbReference type="NCBI Taxonomy" id="1760988"/>
    <lineage>
        <taxon>Bacteria</taxon>
        <taxon>Pseudomonadati</taxon>
        <taxon>Pseudomonadota</taxon>
        <taxon>Gammaproteobacteria</taxon>
        <taxon>Methylococcales</taxon>
        <taxon>Methylococcaceae</taxon>
        <taxon>Methylomagnum</taxon>
    </lineage>
</organism>
<dbReference type="HAMAP" id="MF_00766">
    <property type="entry name" value="PGT_MtgA"/>
    <property type="match status" value="1"/>
</dbReference>
<gene>
    <name evidence="11" type="primary">mtgA</name>
    <name evidence="13" type="ORF">SAMN02949497_2112</name>
</gene>
<evidence type="ECO:0000259" key="12">
    <source>
        <dbReference type="Pfam" id="PF00912"/>
    </source>
</evidence>
<evidence type="ECO:0000256" key="7">
    <source>
        <dbReference type="ARBA" id="ARBA00022984"/>
    </source>
</evidence>
<keyword evidence="14" id="KW-1185">Reference proteome</keyword>
<evidence type="ECO:0000313" key="14">
    <source>
        <dbReference type="Proteomes" id="UP000192923"/>
    </source>
</evidence>
<dbReference type="GO" id="GO:0005886">
    <property type="term" value="C:plasma membrane"/>
    <property type="evidence" value="ECO:0007669"/>
    <property type="project" value="UniProtKB-SubCell"/>
</dbReference>
<evidence type="ECO:0000256" key="4">
    <source>
        <dbReference type="ARBA" id="ARBA00022679"/>
    </source>
</evidence>
<evidence type="ECO:0000256" key="3">
    <source>
        <dbReference type="ARBA" id="ARBA00022676"/>
    </source>
</evidence>
<dbReference type="InterPro" id="IPR011812">
    <property type="entry name" value="Pep_trsgly"/>
</dbReference>
<keyword evidence="2 11" id="KW-0997">Cell inner membrane</keyword>
<dbReference type="UniPathway" id="UPA00219"/>
<dbReference type="GO" id="GO:0071555">
    <property type="term" value="P:cell wall organization"/>
    <property type="evidence" value="ECO:0007669"/>
    <property type="project" value="UniProtKB-KW"/>
</dbReference>
<dbReference type="PANTHER" id="PTHR30400">
    <property type="entry name" value="MONOFUNCTIONAL BIOSYNTHETIC PEPTIDOGLYCAN TRANSGLYCOSYLASE"/>
    <property type="match status" value="1"/>
</dbReference>
<dbReference type="InterPro" id="IPR001264">
    <property type="entry name" value="Glyco_trans_51"/>
</dbReference>
<evidence type="ECO:0000256" key="10">
    <source>
        <dbReference type="ARBA" id="ARBA00023316"/>
    </source>
</evidence>
<dbReference type="EC" id="2.4.99.28" evidence="11"/>
<keyword evidence="4 11" id="KW-0808">Transferase</keyword>
<dbReference type="Pfam" id="PF00912">
    <property type="entry name" value="Transgly"/>
    <property type="match status" value="1"/>
</dbReference>
<dbReference type="InterPro" id="IPR023346">
    <property type="entry name" value="Lysozyme-like_dom_sf"/>
</dbReference>
<proteinExistence type="inferred from homology"/>
<evidence type="ECO:0000256" key="11">
    <source>
        <dbReference type="HAMAP-Rule" id="MF_00766"/>
    </source>
</evidence>
<keyword evidence="3 11" id="KW-0328">Glycosyltransferase</keyword>
<dbReference type="Proteomes" id="UP000192923">
    <property type="component" value="Unassembled WGS sequence"/>
</dbReference>
<dbReference type="GO" id="GO:0009274">
    <property type="term" value="C:peptidoglycan-based cell wall"/>
    <property type="evidence" value="ECO:0007669"/>
    <property type="project" value="InterPro"/>
</dbReference>
<dbReference type="GO" id="GO:0009252">
    <property type="term" value="P:peptidoglycan biosynthetic process"/>
    <property type="evidence" value="ECO:0007669"/>
    <property type="project" value="UniProtKB-UniRule"/>
</dbReference>
<keyword evidence="9 11" id="KW-0472">Membrane</keyword>
<dbReference type="OrthoDB" id="9766909at2"/>
<dbReference type="GO" id="GO:0008955">
    <property type="term" value="F:peptidoglycan glycosyltransferase activity"/>
    <property type="evidence" value="ECO:0007669"/>
    <property type="project" value="UniProtKB-UniRule"/>
</dbReference>
<evidence type="ECO:0000256" key="5">
    <source>
        <dbReference type="ARBA" id="ARBA00022692"/>
    </source>
</evidence>
<keyword evidence="7 11" id="KW-0573">Peptidoglycan synthesis</keyword>
<dbReference type="PANTHER" id="PTHR30400:SF0">
    <property type="entry name" value="BIOSYNTHETIC PEPTIDOGLYCAN TRANSGLYCOSYLASE"/>
    <property type="match status" value="1"/>
</dbReference>
<evidence type="ECO:0000256" key="8">
    <source>
        <dbReference type="ARBA" id="ARBA00022989"/>
    </source>
</evidence>
<evidence type="ECO:0000256" key="9">
    <source>
        <dbReference type="ARBA" id="ARBA00023136"/>
    </source>
</evidence>
<keyword evidence="6 11" id="KW-0133">Cell shape</keyword>
<keyword evidence="1 11" id="KW-1003">Cell membrane</keyword>
<comment type="function">
    <text evidence="11">Peptidoglycan polymerase that catalyzes glycan chain elongation from lipid-linked precursors.</text>
</comment>
<dbReference type="InterPro" id="IPR036950">
    <property type="entry name" value="PBP_transglycosylase"/>
</dbReference>
<evidence type="ECO:0000256" key="1">
    <source>
        <dbReference type="ARBA" id="ARBA00022475"/>
    </source>
</evidence>
<comment type="subcellular location">
    <subcellularLocation>
        <location evidence="11">Cell inner membrane</location>
        <topology evidence="11">Single-pass membrane protein</topology>
    </subcellularLocation>
</comment>
<dbReference type="GO" id="GO:0008360">
    <property type="term" value="P:regulation of cell shape"/>
    <property type="evidence" value="ECO:0007669"/>
    <property type="project" value="UniProtKB-KW"/>
</dbReference>